<organism evidence="1 2">
    <name type="scientific">Acinetobacter indicus</name>
    <dbReference type="NCBI Taxonomy" id="756892"/>
    <lineage>
        <taxon>Bacteria</taxon>
        <taxon>Pseudomonadati</taxon>
        <taxon>Pseudomonadota</taxon>
        <taxon>Gammaproteobacteria</taxon>
        <taxon>Moraxellales</taxon>
        <taxon>Moraxellaceae</taxon>
        <taxon>Acinetobacter</taxon>
    </lineage>
</organism>
<dbReference type="RefSeq" id="WP_223235917.1">
    <property type="nucleotide sequence ID" value="NZ_JAWJYY010000001.1"/>
</dbReference>
<gene>
    <name evidence="1" type="ORF">MSG88_04900</name>
</gene>
<dbReference type="AlphaFoldDB" id="A0AAW8Z0S0"/>
<dbReference type="EMBL" id="JAWJYY010000001">
    <property type="protein sequence ID" value="MDV4315114.1"/>
    <property type="molecule type" value="Genomic_DNA"/>
</dbReference>
<accession>A0AAW8Z0S0</accession>
<protein>
    <recommendedName>
        <fullName evidence="3">Integrase</fullName>
    </recommendedName>
</protein>
<comment type="caution">
    <text evidence="1">The sequence shown here is derived from an EMBL/GenBank/DDBJ whole genome shotgun (WGS) entry which is preliminary data.</text>
</comment>
<reference evidence="1" key="1">
    <citation type="submission" date="2023-10" db="EMBL/GenBank/DDBJ databases">
        <authorList>
            <person name="Sykes E.M.E."/>
            <person name="Khan I.U.H."/>
            <person name="Kumar A."/>
        </authorList>
    </citation>
    <scope>NUCLEOTIDE SEQUENCE</scope>
    <source>
        <strain evidence="1">IK5</strain>
    </source>
</reference>
<evidence type="ECO:0000313" key="2">
    <source>
        <dbReference type="Proteomes" id="UP001284654"/>
    </source>
</evidence>
<sequence length="384" mass="44510">MFKAKHLHAEKITVLTTLFRILSSAAEESDHAFKMAFSNMSSNDRHLLITFSVDELRYLLLKITAENKLNTRTELKKYSIPEELPEDFKQLLTEYQEKFIKRYSILISKGHSRSREYSKKEMALALKFVRYLTNQGYSNWLQVGQTQVVNFIQDENTRFSYELRHFLKFARDHRNPFKKRKSGKPKKNASALTSTPLPKVLSPKIVTQLLEQIENDHGDAAFALAWLVCRMGLTLTAAFQLPLSRIMINDQDECVIKPNEVWISVPEKIKKILTSLIEAHYPNWQTIPDKTSEYFTIFPYYIENKNKFGMKILHSQTKELRSSAILALMKKGYQDRITLHKAIGVSMPTIVKLEYLLPVDTHRKLDPELIKARNAVILGEDKDG</sequence>
<dbReference type="Proteomes" id="UP001284654">
    <property type="component" value="Unassembled WGS sequence"/>
</dbReference>
<proteinExistence type="predicted"/>
<evidence type="ECO:0008006" key="3">
    <source>
        <dbReference type="Google" id="ProtNLM"/>
    </source>
</evidence>
<evidence type="ECO:0000313" key="1">
    <source>
        <dbReference type="EMBL" id="MDV4315114.1"/>
    </source>
</evidence>
<name>A0AAW8Z0S0_9GAMM</name>